<comment type="caution">
    <text evidence="2">The sequence shown here is derived from an EMBL/GenBank/DDBJ whole genome shotgun (WGS) entry which is preliminary data.</text>
</comment>
<evidence type="ECO:0000313" key="3">
    <source>
        <dbReference type="Proteomes" id="UP000077271"/>
    </source>
</evidence>
<dbReference type="Pfam" id="PF11695">
    <property type="entry name" value="DUF3291"/>
    <property type="match status" value="1"/>
</dbReference>
<gene>
    <name evidence="2" type="ORF">AWH48_02020</name>
</gene>
<proteinExistence type="predicted"/>
<accession>A0A177KZU8</accession>
<evidence type="ECO:0000313" key="2">
    <source>
        <dbReference type="EMBL" id="OAH58031.1"/>
    </source>
</evidence>
<dbReference type="EMBL" id="LQWZ01000012">
    <property type="protein sequence ID" value="OAH58031.1"/>
    <property type="molecule type" value="Genomic_DNA"/>
</dbReference>
<dbReference type="AlphaFoldDB" id="A0A177KZU8"/>
<protein>
    <recommendedName>
        <fullName evidence="1">DUF3291 domain-containing protein</fullName>
    </recommendedName>
</protein>
<sequence length="111" mass="13350">MFVSVTRLHLKEKRKLPVFIWHTGKSFSQSRKAEGLLYSSFDKEGWDTYWTLTVWENKNSMKEYRNKGNHLKAMKVSRNIADELESINWEADNKPSWDECKERLYNEFGRK</sequence>
<reference evidence="2 3" key="1">
    <citation type="submission" date="2016-01" db="EMBL/GenBank/DDBJ databases">
        <title>Investigation of taxonomic status of Bacillus aminovorans.</title>
        <authorList>
            <person name="Verma A."/>
            <person name="Pal Y."/>
            <person name="Krishnamurthi S."/>
        </authorList>
    </citation>
    <scope>NUCLEOTIDE SEQUENCE [LARGE SCALE GENOMIC DNA]</scope>
    <source>
        <strain evidence="2 3">DSM 4337</strain>
    </source>
</reference>
<dbReference type="Proteomes" id="UP000077271">
    <property type="component" value="Unassembled WGS sequence"/>
</dbReference>
<dbReference type="InterPro" id="IPR011008">
    <property type="entry name" value="Dimeric_a/b-barrel"/>
</dbReference>
<evidence type="ECO:0000259" key="1">
    <source>
        <dbReference type="Pfam" id="PF11695"/>
    </source>
</evidence>
<organism evidence="2 3">
    <name type="scientific">Domibacillus aminovorans</name>
    <dbReference type="NCBI Taxonomy" id="29332"/>
    <lineage>
        <taxon>Bacteria</taxon>
        <taxon>Bacillati</taxon>
        <taxon>Bacillota</taxon>
        <taxon>Bacilli</taxon>
        <taxon>Bacillales</taxon>
        <taxon>Bacillaceae</taxon>
        <taxon>Domibacillus</taxon>
    </lineage>
</organism>
<dbReference type="OrthoDB" id="1550774at2"/>
<dbReference type="InterPro" id="IPR021708">
    <property type="entry name" value="DUF3291"/>
</dbReference>
<feature type="domain" description="DUF3291" evidence="1">
    <location>
        <begin position="38"/>
        <end position="104"/>
    </location>
</feature>
<dbReference type="SUPFAM" id="SSF54909">
    <property type="entry name" value="Dimeric alpha+beta barrel"/>
    <property type="match status" value="1"/>
</dbReference>
<name>A0A177KZU8_9BACI</name>